<organism evidence="1 2">
    <name type="scientific">Trichinella pseudospiralis</name>
    <name type="common">Parasitic roundworm</name>
    <dbReference type="NCBI Taxonomy" id="6337"/>
    <lineage>
        <taxon>Eukaryota</taxon>
        <taxon>Metazoa</taxon>
        <taxon>Ecdysozoa</taxon>
        <taxon>Nematoda</taxon>
        <taxon>Enoplea</taxon>
        <taxon>Dorylaimia</taxon>
        <taxon>Trichinellida</taxon>
        <taxon>Trichinellidae</taxon>
        <taxon>Trichinella</taxon>
    </lineage>
</organism>
<gene>
    <name evidence="1" type="ORF">T4B_1818</name>
</gene>
<accession>A0A0V1IN21</accession>
<evidence type="ECO:0000313" key="1">
    <source>
        <dbReference type="EMBL" id="KRZ23972.1"/>
    </source>
</evidence>
<protein>
    <submittedName>
        <fullName evidence="1">Uncharacterized protein</fullName>
    </submittedName>
</protein>
<evidence type="ECO:0000313" key="2">
    <source>
        <dbReference type="Proteomes" id="UP000054805"/>
    </source>
</evidence>
<dbReference type="EMBL" id="JYDS01000131">
    <property type="protein sequence ID" value="KRZ23972.1"/>
    <property type="molecule type" value="Genomic_DNA"/>
</dbReference>
<dbReference type="Proteomes" id="UP000054805">
    <property type="component" value="Unassembled WGS sequence"/>
</dbReference>
<sequence length="68" mass="7923">MHEVVSKQQCTSKKMLFDACTLLEPTRVPSMYLIVRTAFTPEFHRGTLARLGWYNEPLHSKWHTSMNA</sequence>
<name>A0A0V1IN21_TRIPS</name>
<dbReference type="AlphaFoldDB" id="A0A0V1IN21"/>
<keyword evidence="2" id="KW-1185">Reference proteome</keyword>
<proteinExistence type="predicted"/>
<comment type="caution">
    <text evidence="1">The sequence shown here is derived from an EMBL/GenBank/DDBJ whole genome shotgun (WGS) entry which is preliminary data.</text>
</comment>
<reference evidence="1 2" key="1">
    <citation type="submission" date="2015-01" db="EMBL/GenBank/DDBJ databases">
        <title>Evolution of Trichinella species and genotypes.</title>
        <authorList>
            <person name="Korhonen P.K."/>
            <person name="Edoardo P."/>
            <person name="Giuseppe L.R."/>
            <person name="Gasser R.B."/>
        </authorList>
    </citation>
    <scope>NUCLEOTIDE SEQUENCE [LARGE SCALE GENOMIC DNA]</scope>
    <source>
        <strain evidence="1">ISS588</strain>
    </source>
</reference>